<dbReference type="OrthoDB" id="1734063at2759"/>
<evidence type="ECO:0000256" key="4">
    <source>
        <dbReference type="ARBA" id="ARBA00022753"/>
    </source>
</evidence>
<keyword evidence="3" id="KW-0813">Transport</keyword>
<keyword evidence="7" id="KW-1185">Reference proteome</keyword>
<protein>
    <submittedName>
        <fullName evidence="6">Uncharacterized protein</fullName>
    </submittedName>
</protein>
<evidence type="ECO:0000256" key="3">
    <source>
        <dbReference type="ARBA" id="ARBA00022448"/>
    </source>
</evidence>
<dbReference type="EMBL" id="JACXVP010000012">
    <property type="protein sequence ID" value="KAG5570269.1"/>
    <property type="molecule type" value="Genomic_DNA"/>
</dbReference>
<accession>A0A9J5W408</accession>
<evidence type="ECO:0000256" key="2">
    <source>
        <dbReference type="ARBA" id="ARBA00010704"/>
    </source>
</evidence>
<organism evidence="6 7">
    <name type="scientific">Solanum commersonii</name>
    <name type="common">Commerson's wild potato</name>
    <name type="synonym">Commerson's nightshade</name>
    <dbReference type="NCBI Taxonomy" id="4109"/>
    <lineage>
        <taxon>Eukaryota</taxon>
        <taxon>Viridiplantae</taxon>
        <taxon>Streptophyta</taxon>
        <taxon>Embryophyta</taxon>
        <taxon>Tracheophyta</taxon>
        <taxon>Spermatophyta</taxon>
        <taxon>Magnoliopsida</taxon>
        <taxon>eudicotyledons</taxon>
        <taxon>Gunneridae</taxon>
        <taxon>Pentapetalae</taxon>
        <taxon>asterids</taxon>
        <taxon>lamiids</taxon>
        <taxon>Solanales</taxon>
        <taxon>Solanaceae</taxon>
        <taxon>Solanoideae</taxon>
        <taxon>Solaneae</taxon>
        <taxon>Solanum</taxon>
    </lineage>
</organism>
<dbReference type="GO" id="GO:0032456">
    <property type="term" value="P:endocytic recycling"/>
    <property type="evidence" value="ECO:0007669"/>
    <property type="project" value="InterPro"/>
</dbReference>
<dbReference type="Proteomes" id="UP000824120">
    <property type="component" value="Chromosome 12"/>
</dbReference>
<evidence type="ECO:0000313" key="7">
    <source>
        <dbReference type="Proteomes" id="UP000824120"/>
    </source>
</evidence>
<name>A0A9J5W408_SOLCO</name>
<evidence type="ECO:0000256" key="5">
    <source>
        <dbReference type="ARBA" id="ARBA00022927"/>
    </source>
</evidence>
<comment type="caution">
    <text evidence="6">The sequence shown here is derived from an EMBL/GenBank/DDBJ whole genome shotgun (WGS) entry which is preliminary data.</text>
</comment>
<keyword evidence="5" id="KW-0653">Protein transport</keyword>
<comment type="similarity">
    <text evidence="2">Belongs to the VPS35L family.</text>
</comment>
<sequence length="973" mass="109373">MIVYAIYVAKLVPAVDGTGYGRDEFFDPLRENHGKPEDSMKGLGRTSTEIAGEPYRDISIHFLGKEWTSYKKVLMQKFPVSKMISISSLSSSIMKTGKGPEKPSANVHLEELDDPQRFAEEGVKYITLQEYVSRLTELKDEISRAWHASDRVTSFNLSIKVAKLLSDTSVLQLYPTLFVLATEILDMLGDMVWERIRQKAEYTEDGTLVHLPGNFQATEICAEAKDTCYNWFCKVGSIRELLPRIYLELAICHCWRFLSEQPANNLPRLVMMARGIADPLASFYCRLYLAHCAQKLPQRDIGHLIISMNDMKTLLMNGAQVASVEKPSGALSGTRSSKLGLMEPTIEYVMKCLFKESCEVEPDVGYLWDGESVGTTGVEWIDKEGKKVLFGRSGLGRKGKKKRRENSDYGGREKIKIVKLQIGDILMGLGLARNQSELFGNSSCVSLVLHHLLRELPIRIVCSNALDILHLIECSNDYSFDQCLNYKLLGVRLCENISHVNEVNLVMKKVIQVVCQFNSLDEYLNVIDAHLDIALQKHMDSYLDSILDGIFERTLDDEIGENELSSLQSILLKLLNHFDNLEHILRLNHFNQILSMMQGSSRTIVNMQILSIATRYSCVRDPTTIRFLFEVSRSLHDSIDLSTIKEKENNHSAHLVSRFIHMVDYDSEIKRHLDFLVQCRGAFGSMSEVKYQDCTGCKMYLLLFQEMIVHSSNLLVVKATRNDISDVIFVKSCIACSEVTIPSIPSHLKQLNLYLETAEVALMAGLVSHSDGLVDSALRCLHNVDLFEGSRIPKDIDGFQSTLCKFCSLIVMIPGNIEQGVTSIPRNMFSILSSLSWMLPSMKAKVLCALILTVAALSQNNLLYHAIHDEVMGNDSLFYCDQQYLQELFSFSTVLLQSLIDTVLQEPIQAARGNLALDACNAVASSFEVCQGASEICSKLVETAKLSLSSNNKYLQSTIKFLNNRGFLQRGES</sequence>
<gene>
    <name evidence="6" type="ORF">H5410_060035</name>
</gene>
<dbReference type="PANTHER" id="PTHR13673">
    <property type="entry name" value="ESOPHAGEAL CANCER ASSOCIATED PROTEIN"/>
    <property type="match status" value="1"/>
</dbReference>
<dbReference type="GO" id="GO:0015031">
    <property type="term" value="P:protein transport"/>
    <property type="evidence" value="ECO:0007669"/>
    <property type="project" value="UniProtKB-KW"/>
</dbReference>
<dbReference type="AlphaFoldDB" id="A0A9J5W408"/>
<comment type="subcellular location">
    <subcellularLocation>
        <location evidence="1">Endosome</location>
    </subcellularLocation>
</comment>
<dbReference type="PANTHER" id="PTHR13673:SF0">
    <property type="entry name" value="VPS35 ENDOSOMAL PROTEIN-SORTING FACTOR-LIKE"/>
    <property type="match status" value="1"/>
</dbReference>
<keyword evidence="4" id="KW-0967">Endosome</keyword>
<reference evidence="6 7" key="1">
    <citation type="submission" date="2020-09" db="EMBL/GenBank/DDBJ databases">
        <title>De no assembly of potato wild relative species, Solanum commersonii.</title>
        <authorList>
            <person name="Cho K."/>
        </authorList>
    </citation>
    <scope>NUCLEOTIDE SEQUENCE [LARGE SCALE GENOMIC DNA]</scope>
    <source>
        <strain evidence="6">LZ3.2</strain>
        <tissue evidence="6">Leaf</tissue>
    </source>
</reference>
<evidence type="ECO:0000256" key="1">
    <source>
        <dbReference type="ARBA" id="ARBA00004177"/>
    </source>
</evidence>
<dbReference type="GO" id="GO:0005768">
    <property type="term" value="C:endosome"/>
    <property type="evidence" value="ECO:0007669"/>
    <property type="project" value="UniProtKB-SubCell"/>
</dbReference>
<evidence type="ECO:0000313" key="6">
    <source>
        <dbReference type="EMBL" id="KAG5570269.1"/>
    </source>
</evidence>
<dbReference type="InterPro" id="IPR029705">
    <property type="entry name" value="VPS35L"/>
</dbReference>
<proteinExistence type="inferred from homology"/>